<dbReference type="Gene3D" id="3.30.1490.20">
    <property type="entry name" value="ATP-grasp fold, A domain"/>
    <property type="match status" value="1"/>
</dbReference>
<evidence type="ECO:0000313" key="3">
    <source>
        <dbReference type="EMBL" id="MFB9906785.1"/>
    </source>
</evidence>
<keyword evidence="4" id="KW-1185">Reference proteome</keyword>
<name>A0ABV6A0W2_9PSEU</name>
<evidence type="ECO:0000313" key="4">
    <source>
        <dbReference type="Proteomes" id="UP001589693"/>
    </source>
</evidence>
<dbReference type="InterPro" id="IPR008279">
    <property type="entry name" value="PEP-util_enz_mobile_dom"/>
</dbReference>
<dbReference type="Proteomes" id="UP001589693">
    <property type="component" value="Unassembled WGS sequence"/>
</dbReference>
<dbReference type="InterPro" id="IPR013815">
    <property type="entry name" value="ATP_grasp_subdomain_1"/>
</dbReference>
<dbReference type="Gene3D" id="3.50.30.10">
    <property type="entry name" value="Phosphohistidine domain"/>
    <property type="match status" value="1"/>
</dbReference>
<dbReference type="Pfam" id="PF01326">
    <property type="entry name" value="PPDK_N"/>
    <property type="match status" value="1"/>
</dbReference>
<feature type="domain" description="PEP-utilising enzyme mobile" evidence="1">
    <location>
        <begin position="769"/>
        <end position="839"/>
    </location>
</feature>
<dbReference type="PANTHER" id="PTHR43615:SF1">
    <property type="entry name" value="PPDK_N DOMAIN-CONTAINING PROTEIN"/>
    <property type="match status" value="1"/>
</dbReference>
<dbReference type="InterPro" id="IPR036637">
    <property type="entry name" value="Phosphohistidine_dom_sf"/>
</dbReference>
<protein>
    <submittedName>
        <fullName evidence="3">PEP/pyruvate-binding domain-containing protein</fullName>
    </submittedName>
</protein>
<organism evidence="3 4">
    <name type="scientific">Allokutzneria oryzae</name>
    <dbReference type="NCBI Taxonomy" id="1378989"/>
    <lineage>
        <taxon>Bacteria</taxon>
        <taxon>Bacillati</taxon>
        <taxon>Actinomycetota</taxon>
        <taxon>Actinomycetes</taxon>
        <taxon>Pseudonocardiales</taxon>
        <taxon>Pseudonocardiaceae</taxon>
        <taxon>Allokutzneria</taxon>
    </lineage>
</organism>
<dbReference type="InterPro" id="IPR051549">
    <property type="entry name" value="PEP_Utilizing_Enz"/>
</dbReference>
<sequence length="844" mass="90756">MSTGQQQGKHRASGAEGVVLDLAVLDGGMGELVGGKAANLGELVKAGIPVPLGFCVTTDAYRRITDVTGPVSERDPAAARELLRSAPIPADMAEEIVSAYHALGDDVPVAVRSSATAEDLPNASFAGQQDTCLNVVGADAVLDAVRRCWASLWTDRAVSYRDSNDIDQSTVRLAVVVQRMVDVDVAGVMFTANPVTGTRSEFVVDASPGLGEAVVSGVVNPDHFVVAADGRVLDRRLGDKLVAIRAKAGGGTEHVELSTKDACLTDEQLKLLVKLGKRVQDHYGTPQDTEWALDDKGEFWLTQSRPITTLYPIPVSTEDGVRAYFSANVAQGLFCPFTPAGLAGMRLAMGAGAKAFGFAFGDPVDGPPVFTESGGRIYIDITSALRNPVGRALVPRMLDMMESRSAEVFRQLTEDPRFSLTTTRRGPALRRLIKAALHVGAPFRAAHALLRPDAMRARAYGYAEEIDRLTRTRPGLTPVQRLDFVEHIFEDVTMPRVVRIMPVVLGGFGLINAMPKLIGDPDCTDDVRVVLKGMPHNVTTEMDLELWRIATSGSDGDVDRFLARYGHRAVAEIDLGVPRWSEDPTHVRGMIANYRRAEAPGWAADKQFEKGVAEAEAMISRLTRRAGRRGWLVNRALHRIRALAGVRELPKYCLVLAFARAREQLKLVGAELAASGVVGEQDDVFFLDFHEMREALRGEDFNETATRRRADYDREQRRRHVPRLLLSDGTEPEAVCAAVDGALTGTAASPGTVTGVARVVLDPIGAELHPGEILVAPSTDPGWTPLFLTAGGLVMEMGGPNSHGAVVAREYGIPAVVGVARATQEIVTGQTITVHGSSGSVEVS</sequence>
<accession>A0ABV6A0W2</accession>
<feature type="domain" description="Pyruvate phosphate dikinase AMP/ATP-binding" evidence="2">
    <location>
        <begin position="31"/>
        <end position="310"/>
    </location>
</feature>
<reference evidence="3 4" key="1">
    <citation type="submission" date="2024-09" db="EMBL/GenBank/DDBJ databases">
        <authorList>
            <person name="Sun Q."/>
            <person name="Mori K."/>
        </authorList>
    </citation>
    <scope>NUCLEOTIDE SEQUENCE [LARGE SCALE GENOMIC DNA]</scope>
    <source>
        <strain evidence="3 4">TBRC 7907</strain>
    </source>
</reference>
<evidence type="ECO:0000259" key="1">
    <source>
        <dbReference type="Pfam" id="PF00391"/>
    </source>
</evidence>
<comment type="caution">
    <text evidence="3">The sequence shown here is derived from an EMBL/GenBank/DDBJ whole genome shotgun (WGS) entry which is preliminary data.</text>
</comment>
<dbReference type="SUPFAM" id="SSF56059">
    <property type="entry name" value="Glutathione synthetase ATP-binding domain-like"/>
    <property type="match status" value="1"/>
</dbReference>
<dbReference type="Gene3D" id="3.30.470.20">
    <property type="entry name" value="ATP-grasp fold, B domain"/>
    <property type="match status" value="1"/>
</dbReference>
<dbReference type="EMBL" id="JBHLZU010000018">
    <property type="protein sequence ID" value="MFB9906785.1"/>
    <property type="molecule type" value="Genomic_DNA"/>
</dbReference>
<evidence type="ECO:0000259" key="2">
    <source>
        <dbReference type="Pfam" id="PF01326"/>
    </source>
</evidence>
<gene>
    <name evidence="3" type="ORF">ACFFQA_22855</name>
</gene>
<dbReference type="SUPFAM" id="SSF52009">
    <property type="entry name" value="Phosphohistidine domain"/>
    <property type="match status" value="1"/>
</dbReference>
<proteinExistence type="predicted"/>
<dbReference type="RefSeq" id="WP_377855655.1">
    <property type="nucleotide sequence ID" value="NZ_JBHLZU010000018.1"/>
</dbReference>
<dbReference type="Pfam" id="PF00391">
    <property type="entry name" value="PEP-utilizers"/>
    <property type="match status" value="1"/>
</dbReference>
<dbReference type="InterPro" id="IPR002192">
    <property type="entry name" value="PPDK_AMP/ATP-bd"/>
</dbReference>
<dbReference type="PANTHER" id="PTHR43615">
    <property type="entry name" value="PHOSPHOENOLPYRUVATE SYNTHASE-RELATED"/>
    <property type="match status" value="1"/>
</dbReference>